<dbReference type="RefSeq" id="WP_067640194.1">
    <property type="nucleotide sequence ID" value="NZ_JAAXPI010000037.1"/>
</dbReference>
<evidence type="ECO:0000313" key="4">
    <source>
        <dbReference type="EMBL" id="NKZ06553.1"/>
    </source>
</evidence>
<accession>A0A846Z826</accession>
<sequence length="262" mass="26435">MTPRLTRLRRPLAALFAAAAAGLALPALRPAPPPSVRVPAAARDLPAGKTLTSADLHHVDLPPAAVPSGALRSSPEGRVLATPMRKNEPLTDARVLGEALLKGYAPGTVATPVRIADAAAVRLLHPGDHIDVLSRPSPSTPDLPPTTPQSAVTNAASGPRRAAFRGVVSAATATASPLADAGGHQRNASLVPPTGQPAAWGGPEWGEARIVVSGVSVVAVSPADEDGGQDGALIVLATDRAQALALAAATPPLSLTITGQYR</sequence>
<protein>
    <submittedName>
        <fullName evidence="4">Flagellar biosynthesis protein FlgA</fullName>
    </submittedName>
</protein>
<keyword evidence="4" id="KW-0966">Cell projection</keyword>
<reference evidence="4 5" key="1">
    <citation type="submission" date="2020-04" db="EMBL/GenBank/DDBJ databases">
        <title>MicrobeNet Type strains.</title>
        <authorList>
            <person name="Nicholson A.C."/>
        </authorList>
    </citation>
    <scope>NUCLEOTIDE SEQUENCE [LARGE SCALE GENOMIC DNA]</scope>
    <source>
        <strain evidence="4 5">ATCC BAA-277</strain>
    </source>
</reference>
<keyword evidence="4" id="KW-0282">Flagellum</keyword>
<evidence type="ECO:0000256" key="1">
    <source>
        <dbReference type="SAM" id="MobiDB-lite"/>
    </source>
</evidence>
<name>A0A846Z826_9ACTN</name>
<dbReference type="InterPro" id="IPR013974">
    <property type="entry name" value="SAF"/>
</dbReference>
<feature type="region of interest" description="Disordered" evidence="1">
    <location>
        <begin position="178"/>
        <end position="202"/>
    </location>
</feature>
<evidence type="ECO:0000259" key="3">
    <source>
        <dbReference type="SMART" id="SM00858"/>
    </source>
</evidence>
<organism evidence="4 5">
    <name type="scientific">Actinomadura latina</name>
    <dbReference type="NCBI Taxonomy" id="163603"/>
    <lineage>
        <taxon>Bacteria</taxon>
        <taxon>Bacillati</taxon>
        <taxon>Actinomycetota</taxon>
        <taxon>Actinomycetes</taxon>
        <taxon>Streptosporangiales</taxon>
        <taxon>Thermomonosporaceae</taxon>
        <taxon>Actinomadura</taxon>
    </lineage>
</organism>
<feature type="chain" id="PRO_5039005035" evidence="2">
    <location>
        <begin position="27"/>
        <end position="262"/>
    </location>
</feature>
<evidence type="ECO:0000256" key="2">
    <source>
        <dbReference type="SAM" id="SignalP"/>
    </source>
</evidence>
<dbReference type="AlphaFoldDB" id="A0A846Z826"/>
<keyword evidence="5" id="KW-1185">Reference proteome</keyword>
<evidence type="ECO:0000313" key="5">
    <source>
        <dbReference type="Proteomes" id="UP000579250"/>
    </source>
</evidence>
<dbReference type="CDD" id="cd11614">
    <property type="entry name" value="SAF_CpaB_FlgA_like"/>
    <property type="match status" value="1"/>
</dbReference>
<dbReference type="Pfam" id="PF08666">
    <property type="entry name" value="SAF"/>
    <property type="match status" value="1"/>
</dbReference>
<comment type="caution">
    <text evidence="4">The sequence shown here is derived from an EMBL/GenBank/DDBJ whole genome shotgun (WGS) entry which is preliminary data.</text>
</comment>
<gene>
    <name evidence="4" type="ORF">HGB48_22815</name>
</gene>
<dbReference type="Proteomes" id="UP000579250">
    <property type="component" value="Unassembled WGS sequence"/>
</dbReference>
<dbReference type="SMART" id="SM00858">
    <property type="entry name" value="SAF"/>
    <property type="match status" value="1"/>
</dbReference>
<feature type="region of interest" description="Disordered" evidence="1">
    <location>
        <begin position="131"/>
        <end position="158"/>
    </location>
</feature>
<keyword evidence="2" id="KW-0732">Signal</keyword>
<feature type="domain" description="SAF" evidence="3">
    <location>
        <begin position="36"/>
        <end position="96"/>
    </location>
</feature>
<proteinExistence type="predicted"/>
<keyword evidence="4" id="KW-0969">Cilium</keyword>
<feature type="compositionally biased region" description="Pro residues" evidence="1">
    <location>
        <begin position="138"/>
        <end position="147"/>
    </location>
</feature>
<feature type="signal peptide" evidence="2">
    <location>
        <begin position="1"/>
        <end position="26"/>
    </location>
</feature>
<dbReference type="EMBL" id="JAAXPI010000037">
    <property type="protein sequence ID" value="NKZ06553.1"/>
    <property type="molecule type" value="Genomic_DNA"/>
</dbReference>